<gene>
    <name evidence="3" type="ORF">SAMN04488528_103335</name>
</gene>
<dbReference type="AlphaFoldDB" id="A0A1I1AGP9"/>
<dbReference type="STRING" id="84698.SAMN04488528_103335"/>
<dbReference type="SUPFAM" id="SSF46689">
    <property type="entry name" value="Homeodomain-like"/>
    <property type="match status" value="1"/>
</dbReference>
<evidence type="ECO:0000313" key="4">
    <source>
        <dbReference type="Proteomes" id="UP000198619"/>
    </source>
</evidence>
<dbReference type="Gene3D" id="1.10.10.10">
    <property type="entry name" value="Winged helix-like DNA-binding domain superfamily/Winged helix DNA-binding domain"/>
    <property type="match status" value="1"/>
</dbReference>
<dbReference type="PANTHER" id="PTHR33795">
    <property type="entry name" value="INSERTION ELEMENT IS150 PROTEIN INSJ"/>
    <property type="match status" value="1"/>
</dbReference>
<evidence type="ECO:0000259" key="2">
    <source>
        <dbReference type="Pfam" id="PF13518"/>
    </source>
</evidence>
<keyword evidence="4" id="KW-1185">Reference proteome</keyword>
<evidence type="ECO:0000313" key="3">
    <source>
        <dbReference type="EMBL" id="SFB35670.1"/>
    </source>
</evidence>
<organism evidence="3 4">
    <name type="scientific">Clostridium frigidicarnis</name>
    <dbReference type="NCBI Taxonomy" id="84698"/>
    <lineage>
        <taxon>Bacteria</taxon>
        <taxon>Bacillati</taxon>
        <taxon>Bacillota</taxon>
        <taxon>Clostridia</taxon>
        <taxon>Eubacteriales</taxon>
        <taxon>Clostridiaceae</taxon>
        <taxon>Clostridium</taxon>
    </lineage>
</organism>
<name>A0A1I1AGP9_9CLOT</name>
<dbReference type="Pfam" id="PF13518">
    <property type="entry name" value="HTH_28"/>
    <property type="match status" value="1"/>
</dbReference>
<feature type="domain" description="Insertion element IS150 protein InsJ-like helix-turn-helix" evidence="2">
    <location>
        <begin position="12"/>
        <end position="64"/>
    </location>
</feature>
<protein>
    <submittedName>
        <fullName evidence="3">Helix-turn-helix domain-containing protein</fullName>
    </submittedName>
</protein>
<evidence type="ECO:0000256" key="1">
    <source>
        <dbReference type="ARBA" id="ARBA00038232"/>
    </source>
</evidence>
<dbReference type="EMBL" id="FOKI01000033">
    <property type="protein sequence ID" value="SFB35670.1"/>
    <property type="molecule type" value="Genomic_DNA"/>
</dbReference>
<reference evidence="3 4" key="1">
    <citation type="submission" date="2016-10" db="EMBL/GenBank/DDBJ databases">
        <authorList>
            <person name="de Groot N.N."/>
        </authorList>
    </citation>
    <scope>NUCLEOTIDE SEQUENCE [LARGE SCALE GENOMIC DNA]</scope>
    <source>
        <strain evidence="3 4">DSM 12271</strain>
    </source>
</reference>
<dbReference type="InterPro" id="IPR055247">
    <property type="entry name" value="InsJ-like_HTH"/>
</dbReference>
<dbReference type="PANTHER" id="PTHR33795:SF1">
    <property type="entry name" value="INSERTION ELEMENT IS150 PROTEIN INSJ"/>
    <property type="match status" value="1"/>
</dbReference>
<dbReference type="RefSeq" id="WP_090042631.1">
    <property type="nucleotide sequence ID" value="NZ_FOKI01000033.1"/>
</dbReference>
<dbReference type="InterPro" id="IPR009057">
    <property type="entry name" value="Homeodomain-like_sf"/>
</dbReference>
<dbReference type="Proteomes" id="UP000198619">
    <property type="component" value="Unassembled WGS sequence"/>
</dbReference>
<dbReference type="OrthoDB" id="2943149at2"/>
<accession>A0A1I1AGP9</accession>
<sequence>MSKRKTYSGEIKQKVIEDIRNNNLSFSDAEKKYGIADSIISRWDRIYLEEGVDGLYKQRCGRKKGGSNQGYPKQLTKQVEEDLIAENQRLRMENEYLKKLNALVQAREKSAKETK</sequence>
<dbReference type="InterPro" id="IPR036388">
    <property type="entry name" value="WH-like_DNA-bd_sf"/>
</dbReference>
<comment type="similarity">
    <text evidence="1">Belongs to the IS150/IS1296 orfA family.</text>
</comment>
<proteinExistence type="inferred from homology"/>
<dbReference type="InterPro" id="IPR052057">
    <property type="entry name" value="IS150/IS1296_orfA-like"/>
</dbReference>